<dbReference type="Proteomes" id="UP000789901">
    <property type="component" value="Unassembled WGS sequence"/>
</dbReference>
<proteinExistence type="predicted"/>
<sequence length="141" mass="16427">MSIKVLQKQLYHGMILLLLEFLNNLLLQRVVVENNNELIFIFGGNNANISFTSEFDISNQRYRWFDKCWATKRRTLDIYSLELIWRLSNASNTSQNIYSYRPITLPNQIILYIGGILERDSLSSYDDTGNVSSTIYMLDVS</sequence>
<name>A0ABN7UZA3_GIGMA</name>
<accession>A0ABN7UZA3</accession>
<reference evidence="2 3" key="1">
    <citation type="submission" date="2021-06" db="EMBL/GenBank/DDBJ databases">
        <authorList>
            <person name="Kallberg Y."/>
            <person name="Tangrot J."/>
            <person name="Rosling A."/>
        </authorList>
    </citation>
    <scope>NUCLEOTIDE SEQUENCE [LARGE SCALE GENOMIC DNA]</scope>
    <source>
        <strain evidence="2 3">120-4 pot B 10/14</strain>
    </source>
</reference>
<protein>
    <submittedName>
        <fullName evidence="2">16977_t:CDS:1</fullName>
    </submittedName>
</protein>
<gene>
    <name evidence="2" type="ORF">GMARGA_LOCUS12013</name>
</gene>
<keyword evidence="1" id="KW-0732">Signal</keyword>
<dbReference type="EMBL" id="CAJVQB010007215">
    <property type="protein sequence ID" value="CAG8699232.1"/>
    <property type="molecule type" value="Genomic_DNA"/>
</dbReference>
<feature type="chain" id="PRO_5046296858" evidence="1">
    <location>
        <begin position="33"/>
        <end position="141"/>
    </location>
</feature>
<evidence type="ECO:0000256" key="1">
    <source>
        <dbReference type="SAM" id="SignalP"/>
    </source>
</evidence>
<feature type="signal peptide" evidence="1">
    <location>
        <begin position="1"/>
        <end position="32"/>
    </location>
</feature>
<keyword evidence="3" id="KW-1185">Reference proteome</keyword>
<comment type="caution">
    <text evidence="2">The sequence shown here is derived from an EMBL/GenBank/DDBJ whole genome shotgun (WGS) entry which is preliminary data.</text>
</comment>
<evidence type="ECO:0000313" key="2">
    <source>
        <dbReference type="EMBL" id="CAG8699232.1"/>
    </source>
</evidence>
<organism evidence="2 3">
    <name type="scientific">Gigaspora margarita</name>
    <dbReference type="NCBI Taxonomy" id="4874"/>
    <lineage>
        <taxon>Eukaryota</taxon>
        <taxon>Fungi</taxon>
        <taxon>Fungi incertae sedis</taxon>
        <taxon>Mucoromycota</taxon>
        <taxon>Glomeromycotina</taxon>
        <taxon>Glomeromycetes</taxon>
        <taxon>Diversisporales</taxon>
        <taxon>Gigasporaceae</taxon>
        <taxon>Gigaspora</taxon>
    </lineage>
</organism>
<evidence type="ECO:0000313" key="3">
    <source>
        <dbReference type="Proteomes" id="UP000789901"/>
    </source>
</evidence>